<sequence length="168" mass="19439">MLKEEFPTEVQTSKDPLKDSLMDDSTENVAVSQPKNDISNILKIEMDEPLIDQDAAGLCNKTLIDDSDDIKYETDDNEWLDTSDSDESSNTEMSFIQFESARNKEKARQDLREARENMLEEAKLRAEQRAERDANKILRGETNWMLPSVKEKLLKKSKEHTKNKKKKN</sequence>
<gene>
    <name evidence="3" type="ORF">EVAR_72500_1</name>
</gene>
<proteinExistence type="predicted"/>
<organism evidence="3 4">
    <name type="scientific">Eumeta variegata</name>
    <name type="common">Bagworm moth</name>
    <name type="synonym">Eumeta japonica</name>
    <dbReference type="NCBI Taxonomy" id="151549"/>
    <lineage>
        <taxon>Eukaryota</taxon>
        <taxon>Metazoa</taxon>
        <taxon>Ecdysozoa</taxon>
        <taxon>Arthropoda</taxon>
        <taxon>Hexapoda</taxon>
        <taxon>Insecta</taxon>
        <taxon>Pterygota</taxon>
        <taxon>Neoptera</taxon>
        <taxon>Endopterygota</taxon>
        <taxon>Lepidoptera</taxon>
        <taxon>Glossata</taxon>
        <taxon>Ditrysia</taxon>
        <taxon>Tineoidea</taxon>
        <taxon>Psychidae</taxon>
        <taxon>Oiketicinae</taxon>
        <taxon>Eumeta</taxon>
    </lineage>
</organism>
<dbReference type="Proteomes" id="UP000299102">
    <property type="component" value="Unassembled WGS sequence"/>
</dbReference>
<feature type="compositionally biased region" description="Basic residues" evidence="2">
    <location>
        <begin position="157"/>
        <end position="168"/>
    </location>
</feature>
<evidence type="ECO:0000256" key="2">
    <source>
        <dbReference type="SAM" id="MobiDB-lite"/>
    </source>
</evidence>
<dbReference type="AlphaFoldDB" id="A0A4C1TP62"/>
<dbReference type="OrthoDB" id="2113965at2759"/>
<evidence type="ECO:0000313" key="3">
    <source>
        <dbReference type="EMBL" id="GBP15756.1"/>
    </source>
</evidence>
<dbReference type="STRING" id="151549.A0A4C1TP62"/>
<name>A0A4C1TP62_EUMVA</name>
<evidence type="ECO:0000256" key="1">
    <source>
        <dbReference type="SAM" id="Coils"/>
    </source>
</evidence>
<feature type="region of interest" description="Disordered" evidence="2">
    <location>
        <begin position="1"/>
        <end position="32"/>
    </location>
</feature>
<evidence type="ECO:0000313" key="4">
    <source>
        <dbReference type="Proteomes" id="UP000299102"/>
    </source>
</evidence>
<protein>
    <submittedName>
        <fullName evidence="3">CWF19-like protein 2 homolog</fullName>
    </submittedName>
</protein>
<keyword evidence="4" id="KW-1185">Reference proteome</keyword>
<comment type="caution">
    <text evidence="3">The sequence shown here is derived from an EMBL/GenBank/DDBJ whole genome shotgun (WGS) entry which is preliminary data.</text>
</comment>
<reference evidence="3 4" key="1">
    <citation type="journal article" date="2019" name="Commun. Biol.">
        <title>The bagworm genome reveals a unique fibroin gene that provides high tensile strength.</title>
        <authorList>
            <person name="Kono N."/>
            <person name="Nakamura H."/>
            <person name="Ohtoshi R."/>
            <person name="Tomita M."/>
            <person name="Numata K."/>
            <person name="Arakawa K."/>
        </authorList>
    </citation>
    <scope>NUCLEOTIDE SEQUENCE [LARGE SCALE GENOMIC DNA]</scope>
</reference>
<accession>A0A4C1TP62</accession>
<keyword evidence="1" id="KW-0175">Coiled coil</keyword>
<dbReference type="EMBL" id="BGZK01005859">
    <property type="protein sequence ID" value="GBP15756.1"/>
    <property type="molecule type" value="Genomic_DNA"/>
</dbReference>
<feature type="region of interest" description="Disordered" evidence="2">
    <location>
        <begin position="149"/>
        <end position="168"/>
    </location>
</feature>
<feature type="coiled-coil region" evidence="1">
    <location>
        <begin position="101"/>
        <end position="131"/>
    </location>
</feature>